<reference evidence="2 3" key="1">
    <citation type="submission" date="2016-09" db="EMBL/GenBank/DDBJ databases">
        <title>Genome Sequence of Lactobacillus sunkii Strain CG01.</title>
        <authorList>
            <person name="Poehlein A."/>
            <person name="Gabris C."/>
            <person name="Bengelsdorf F.R."/>
            <person name="Duerre P."/>
            <person name="Daniel R."/>
        </authorList>
    </citation>
    <scope>NUCLEOTIDE SEQUENCE [LARGE SCALE GENOMIC DNA]</scope>
    <source>
        <strain evidence="2 3">CG_D</strain>
    </source>
</reference>
<dbReference type="STRING" id="481719.LASUN_10460"/>
<dbReference type="InterPro" id="IPR014966">
    <property type="entry name" value="FRG-dom"/>
</dbReference>
<dbReference type="Pfam" id="PF08867">
    <property type="entry name" value="FRG"/>
    <property type="match status" value="1"/>
</dbReference>
<proteinExistence type="predicted"/>
<name>A0A1E7XEB4_9LACO</name>
<dbReference type="EMBL" id="MIQE01000010">
    <property type="protein sequence ID" value="OFA11437.1"/>
    <property type="molecule type" value="Genomic_DNA"/>
</dbReference>
<dbReference type="SMART" id="SM00901">
    <property type="entry name" value="FRG"/>
    <property type="match status" value="1"/>
</dbReference>
<gene>
    <name evidence="2" type="ORF">LASUN_10460</name>
</gene>
<dbReference type="Proteomes" id="UP000177010">
    <property type="component" value="Unassembled WGS sequence"/>
</dbReference>
<evidence type="ECO:0000313" key="2">
    <source>
        <dbReference type="EMBL" id="OFA11437.1"/>
    </source>
</evidence>
<sequence>MKNISTVSSYLRAIENIPLKSPLFRGESKDNGESKNMAGLFRKIHEQTKTFQRHDFLEKNTFYTFVTDFGFQSILNEFHAETNNLSPEINQNFLAYCQHHGIPTSLLDVTTTPLVALYFACSNALNFDKSKFGPGYVYIFDSDMFIPLDFEYLKYSSHQKSFDIFSQDNISHLTSMISKVLTQGIFSNKGAYLEKYIRSQLISDVQEYLGQTSFPKAEWEREIGELTDDISSLTRIIKKSSSKLSVLYENYMINAYRNLDLEKMKKTIMYTSLPNLLGFLIDITRTTSIGGGHFIPNIFFTLDPTINFDRMRAQNGKFIFQLSDASGFYNQESFGRQSFIDGRPVIGHKIPIFETIRIQNKRKILYELDHYFGINQKNLFLDDDNISQYLKFNLYRNAVLEQEN</sequence>
<accession>A0A1E7XEB4</accession>
<organism evidence="2 3">
    <name type="scientific">Lentilactobacillus sunkii</name>
    <dbReference type="NCBI Taxonomy" id="481719"/>
    <lineage>
        <taxon>Bacteria</taxon>
        <taxon>Bacillati</taxon>
        <taxon>Bacillota</taxon>
        <taxon>Bacilli</taxon>
        <taxon>Lactobacillales</taxon>
        <taxon>Lactobacillaceae</taxon>
        <taxon>Lentilactobacillus</taxon>
    </lineage>
</organism>
<comment type="caution">
    <text evidence="2">The sequence shown here is derived from an EMBL/GenBank/DDBJ whole genome shotgun (WGS) entry which is preliminary data.</text>
</comment>
<feature type="domain" description="FRG" evidence="1">
    <location>
        <begin position="18"/>
        <end position="138"/>
    </location>
</feature>
<protein>
    <submittedName>
        <fullName evidence="2">FRG domain protein</fullName>
    </submittedName>
</protein>
<dbReference type="AlphaFoldDB" id="A0A1E7XEB4"/>
<dbReference type="RefSeq" id="WP_070367649.1">
    <property type="nucleotide sequence ID" value="NZ_JAZHVW010000001.1"/>
</dbReference>
<evidence type="ECO:0000313" key="3">
    <source>
        <dbReference type="Proteomes" id="UP000177010"/>
    </source>
</evidence>
<evidence type="ECO:0000259" key="1">
    <source>
        <dbReference type="SMART" id="SM00901"/>
    </source>
</evidence>